<dbReference type="PANTHER" id="PTHR11229:SF16">
    <property type="entry name" value="LARGE RIBOSOMAL SUBUNIT PROTEIN UL3C"/>
    <property type="match status" value="1"/>
</dbReference>
<name>A0ABM9N8H2_9RICK</name>
<evidence type="ECO:0000256" key="5">
    <source>
        <dbReference type="ARBA" id="ARBA00022980"/>
    </source>
</evidence>
<dbReference type="EMBL" id="CAWVOK010000026">
    <property type="protein sequence ID" value="CAK8163242.1"/>
    <property type="molecule type" value="Genomic_DNA"/>
</dbReference>
<dbReference type="PROSITE" id="PS00474">
    <property type="entry name" value="RIBOSOMAL_L3"/>
    <property type="match status" value="1"/>
</dbReference>
<evidence type="ECO:0000313" key="11">
    <source>
        <dbReference type="EMBL" id="CAK8163242.1"/>
    </source>
</evidence>
<evidence type="ECO:0000256" key="7">
    <source>
        <dbReference type="NCBIfam" id="TIGR03625"/>
    </source>
</evidence>
<comment type="caution">
    <text evidence="11">The sequence shown here is derived from an EMBL/GenBank/DDBJ whole genome shotgun (WGS) entry which is preliminary data.</text>
</comment>
<comment type="similarity">
    <text evidence="1 8">Belongs to the universal ribosomal protein uL3 family.</text>
</comment>
<evidence type="ECO:0000256" key="1">
    <source>
        <dbReference type="ARBA" id="ARBA00006540"/>
    </source>
</evidence>
<keyword evidence="6 8" id="KW-0687">Ribonucleoprotein</keyword>
<dbReference type="Pfam" id="PF00297">
    <property type="entry name" value="Ribosomal_L3"/>
    <property type="match status" value="1"/>
</dbReference>
<feature type="region of interest" description="Disordered" evidence="10">
    <location>
        <begin position="141"/>
        <end position="160"/>
    </location>
</feature>
<dbReference type="SUPFAM" id="SSF50447">
    <property type="entry name" value="Translation proteins"/>
    <property type="match status" value="1"/>
</dbReference>
<keyword evidence="4 9" id="KW-0694">RNA-binding</keyword>
<reference evidence="11 12" key="1">
    <citation type="submission" date="2024-01" db="EMBL/GenBank/DDBJ databases">
        <authorList>
            <person name="Kunselman E."/>
        </authorList>
    </citation>
    <scope>NUCLEOTIDE SEQUENCE [LARGE SCALE GENOMIC DNA]</scope>
    <source>
        <strain evidence="11">2 abalone samples</strain>
    </source>
</reference>
<evidence type="ECO:0000256" key="8">
    <source>
        <dbReference type="RuleBase" id="RU003905"/>
    </source>
</evidence>
<dbReference type="RefSeq" id="WP_338364270.1">
    <property type="nucleotide sequence ID" value="NZ_CAWVOK010000026.1"/>
</dbReference>
<sequence length="218" mass="23479">MLYRVGLYCKKIGCSAIYNGNGNRNCVTLLHLESAKVLEVKESDSWNIVNIGFGIVKAKHLTKPVIGFYQKLSMPLCKKIISFKTNFKPPKVGDNLSVEHFTVGQFVDVSGVSIGKGFAGVMKRHNFSGLSASHGVSISHRSHGSTGQCQDPGRVAKGKKMAGHMGNSRVTVQSLHLLNVDLKNGLLVIKGAVPGAKNSYVIVQDAIKKQSIFSEAAV</sequence>
<dbReference type="InterPro" id="IPR009000">
    <property type="entry name" value="Transl_B-barrel_sf"/>
</dbReference>
<keyword evidence="12" id="KW-1185">Reference proteome</keyword>
<keyword evidence="2" id="KW-0488">Methylation</keyword>
<comment type="function">
    <text evidence="9">One of the primary rRNA binding proteins, it binds directly near the 3'-end of the 23S rRNA, where it nucleates assembly of the 50S subunit.</text>
</comment>
<evidence type="ECO:0000313" key="12">
    <source>
        <dbReference type="Proteomes" id="UP001314181"/>
    </source>
</evidence>
<evidence type="ECO:0000256" key="4">
    <source>
        <dbReference type="ARBA" id="ARBA00022884"/>
    </source>
</evidence>
<evidence type="ECO:0000256" key="6">
    <source>
        <dbReference type="ARBA" id="ARBA00023274"/>
    </source>
</evidence>
<proteinExistence type="inferred from homology"/>
<organism evidence="11 12">
    <name type="scientific">Candidatus Xenohaliotis californiensis</name>
    <dbReference type="NCBI Taxonomy" id="84677"/>
    <lineage>
        <taxon>Bacteria</taxon>
        <taxon>Pseudomonadati</taxon>
        <taxon>Pseudomonadota</taxon>
        <taxon>Alphaproteobacteria</taxon>
        <taxon>Rickettsiales</taxon>
        <taxon>Anaplasmataceae</taxon>
        <taxon>Candidatus Xenohaliotis</taxon>
    </lineage>
</organism>
<accession>A0ABM9N8H2</accession>
<evidence type="ECO:0000256" key="3">
    <source>
        <dbReference type="ARBA" id="ARBA00022730"/>
    </source>
</evidence>
<evidence type="ECO:0000256" key="2">
    <source>
        <dbReference type="ARBA" id="ARBA00022481"/>
    </source>
</evidence>
<dbReference type="InterPro" id="IPR000597">
    <property type="entry name" value="Ribosomal_uL3"/>
</dbReference>
<dbReference type="InterPro" id="IPR019927">
    <property type="entry name" value="Ribosomal_uL3_bac/org-type"/>
</dbReference>
<dbReference type="Proteomes" id="UP001314181">
    <property type="component" value="Unassembled WGS sequence"/>
</dbReference>
<dbReference type="PANTHER" id="PTHR11229">
    <property type="entry name" value="50S RIBOSOMAL PROTEIN L3"/>
    <property type="match status" value="1"/>
</dbReference>
<comment type="subunit">
    <text evidence="9">Part of the 50S ribosomal subunit. Forms a cluster with proteins L14 and L19.</text>
</comment>
<dbReference type="InterPro" id="IPR019926">
    <property type="entry name" value="Ribosomal_uL3_CS"/>
</dbReference>
<keyword evidence="3 9" id="KW-0699">rRNA-binding</keyword>
<dbReference type="NCBIfam" id="TIGR03625">
    <property type="entry name" value="L3_bact"/>
    <property type="match status" value="1"/>
</dbReference>
<dbReference type="Gene3D" id="2.40.30.10">
    <property type="entry name" value="Translation factors"/>
    <property type="match status" value="2"/>
</dbReference>
<gene>
    <name evidence="11" type="primary">rplC</name>
    <name evidence="11" type="ORF">CAXC1_330002</name>
</gene>
<keyword evidence="5 8" id="KW-0689">Ribosomal protein</keyword>
<evidence type="ECO:0000256" key="10">
    <source>
        <dbReference type="SAM" id="MobiDB-lite"/>
    </source>
</evidence>
<evidence type="ECO:0000256" key="9">
    <source>
        <dbReference type="RuleBase" id="RU003906"/>
    </source>
</evidence>
<protein>
    <recommendedName>
        <fullName evidence="7 9">50S ribosomal protein L3</fullName>
    </recommendedName>
</protein>